<evidence type="ECO:0000313" key="3">
    <source>
        <dbReference type="Proteomes" id="UP000241829"/>
    </source>
</evidence>
<dbReference type="OrthoDB" id="2388670at2"/>
<proteinExistence type="predicted"/>
<name>A0A2P1NJG4_9BURK</name>
<keyword evidence="1" id="KW-0812">Transmembrane</keyword>
<dbReference type="RefSeq" id="WP_106845776.1">
    <property type="nucleotide sequence ID" value="NZ_CP027792.1"/>
</dbReference>
<evidence type="ECO:0000256" key="1">
    <source>
        <dbReference type="SAM" id="Phobius"/>
    </source>
</evidence>
<feature type="transmembrane region" description="Helical" evidence="1">
    <location>
        <begin position="182"/>
        <end position="203"/>
    </location>
</feature>
<keyword evidence="3" id="KW-1185">Reference proteome</keyword>
<gene>
    <name evidence="2" type="ORF">C7H73_05755</name>
</gene>
<organism evidence="2 3">
    <name type="scientific">Pulveribacter suum</name>
    <dbReference type="NCBI Taxonomy" id="2116657"/>
    <lineage>
        <taxon>Bacteria</taxon>
        <taxon>Pseudomonadati</taxon>
        <taxon>Pseudomonadota</taxon>
        <taxon>Betaproteobacteria</taxon>
        <taxon>Burkholderiales</taxon>
        <taxon>Comamonadaceae</taxon>
        <taxon>Pulveribacter</taxon>
    </lineage>
</organism>
<dbReference type="EMBL" id="CP027792">
    <property type="protein sequence ID" value="AVP57219.1"/>
    <property type="molecule type" value="Genomic_DNA"/>
</dbReference>
<dbReference type="AlphaFoldDB" id="A0A2P1NJG4"/>
<feature type="transmembrane region" description="Helical" evidence="1">
    <location>
        <begin position="26"/>
        <end position="45"/>
    </location>
</feature>
<dbReference type="KEGG" id="melm:C7H73_05755"/>
<reference evidence="3" key="1">
    <citation type="submission" date="2018-03" db="EMBL/GenBank/DDBJ databases">
        <title>Genome sequencing of Melaminivora sp. strain SC2-7.</title>
        <authorList>
            <person name="Kim S.-J."/>
            <person name="Heo J."/>
            <person name="Ahn J.-H."/>
            <person name="Kwon S.-W."/>
        </authorList>
    </citation>
    <scope>NUCLEOTIDE SEQUENCE [LARGE SCALE GENOMIC DNA]</scope>
    <source>
        <strain evidence="3">SC2-7</strain>
    </source>
</reference>
<feature type="transmembrane region" description="Helical" evidence="1">
    <location>
        <begin position="57"/>
        <end position="75"/>
    </location>
</feature>
<accession>A0A2P1NJG4</accession>
<keyword evidence="1" id="KW-0472">Membrane</keyword>
<feature type="transmembrane region" description="Helical" evidence="1">
    <location>
        <begin position="87"/>
        <end position="106"/>
    </location>
</feature>
<evidence type="ECO:0000313" key="2">
    <source>
        <dbReference type="EMBL" id="AVP57219.1"/>
    </source>
</evidence>
<sequence length="211" mass="22566">MSSAAARLLAPRLAQWRLACTGARQGAAGALLLALLALPFMRALLESSMWRHMVLQFPLWMLAGALLAAALPPRARAALARCNAHGISGLVGVAVVLAVLMVPRVLDLALRSPAAEALKCLALVLAGAALRLSWHAAGRVVQGFFLGNVLPMSFVVGQLYVDSPLRLCNAYLLDDQERLGRWLMALAAAVAVAWVSRVFWVLARREPYGAP</sequence>
<keyword evidence="1" id="KW-1133">Transmembrane helix</keyword>
<dbReference type="Proteomes" id="UP000241829">
    <property type="component" value="Chromosome"/>
</dbReference>
<protein>
    <submittedName>
        <fullName evidence="2">Uncharacterized protein</fullName>
    </submittedName>
</protein>